<name>A0A8J8PWT4_9EURY</name>
<dbReference type="EMBL" id="PHNJ01000028">
    <property type="protein sequence ID" value="TYL35900.1"/>
    <property type="molecule type" value="Genomic_DNA"/>
</dbReference>
<evidence type="ECO:0000256" key="1">
    <source>
        <dbReference type="SAM" id="MobiDB-lite"/>
    </source>
</evidence>
<sequence length="79" mass="8502">MQNDTRDTPGVGRGEDRHESCGQYRRVPRGATAVHVENRVGSNRAVDVLVLEATLDTATAIFISRHDTDDCGASVIHAG</sequence>
<feature type="region of interest" description="Disordered" evidence="1">
    <location>
        <begin position="1"/>
        <end position="26"/>
    </location>
</feature>
<evidence type="ECO:0000313" key="3">
    <source>
        <dbReference type="Proteomes" id="UP000766904"/>
    </source>
</evidence>
<evidence type="ECO:0000313" key="2">
    <source>
        <dbReference type="EMBL" id="TYL35900.1"/>
    </source>
</evidence>
<dbReference type="Proteomes" id="UP000766904">
    <property type="component" value="Unassembled WGS sequence"/>
</dbReference>
<feature type="compositionally biased region" description="Basic and acidic residues" evidence="1">
    <location>
        <begin position="1"/>
        <end position="20"/>
    </location>
</feature>
<gene>
    <name evidence="2" type="ORF">CV102_25455</name>
</gene>
<comment type="caution">
    <text evidence="2">The sequence shown here is derived from an EMBL/GenBank/DDBJ whole genome shotgun (WGS) entry which is preliminary data.</text>
</comment>
<keyword evidence="3" id="KW-1185">Reference proteome</keyword>
<proteinExistence type="predicted"/>
<dbReference type="AlphaFoldDB" id="A0A8J8PWT4"/>
<protein>
    <submittedName>
        <fullName evidence="2">Uncharacterized protein</fullName>
    </submittedName>
</protein>
<accession>A0A8J8PWT4</accession>
<reference evidence="2" key="1">
    <citation type="submission" date="2017-11" db="EMBL/GenBank/DDBJ databases">
        <authorList>
            <person name="Kajale S.C."/>
            <person name="Sharma A."/>
        </authorList>
    </citation>
    <scope>NUCLEOTIDE SEQUENCE</scope>
    <source>
        <strain evidence="2">LS1_42</strain>
    </source>
</reference>
<organism evidence="2 3">
    <name type="scientific">Natronococcus pandeyae</name>
    <dbReference type="NCBI Taxonomy" id="2055836"/>
    <lineage>
        <taxon>Archaea</taxon>
        <taxon>Methanobacteriati</taxon>
        <taxon>Methanobacteriota</taxon>
        <taxon>Stenosarchaea group</taxon>
        <taxon>Halobacteria</taxon>
        <taxon>Halobacteriales</taxon>
        <taxon>Natrialbaceae</taxon>
        <taxon>Natronococcus</taxon>
    </lineage>
</organism>